<feature type="compositionally biased region" description="Polar residues" evidence="1">
    <location>
        <begin position="244"/>
        <end position="254"/>
    </location>
</feature>
<feature type="compositionally biased region" description="Polar residues" evidence="1">
    <location>
        <begin position="390"/>
        <end position="406"/>
    </location>
</feature>
<proteinExistence type="predicted"/>
<dbReference type="EMBL" id="VSWD01000007">
    <property type="protein sequence ID" value="KAK3098574.1"/>
    <property type="molecule type" value="Genomic_DNA"/>
</dbReference>
<evidence type="ECO:0000313" key="2">
    <source>
        <dbReference type="EMBL" id="KAK3098574.1"/>
    </source>
</evidence>
<name>A0AA88YC70_PINIB</name>
<organism evidence="2 3">
    <name type="scientific">Pinctada imbricata</name>
    <name type="common">Atlantic pearl-oyster</name>
    <name type="synonym">Pinctada martensii</name>
    <dbReference type="NCBI Taxonomy" id="66713"/>
    <lineage>
        <taxon>Eukaryota</taxon>
        <taxon>Metazoa</taxon>
        <taxon>Spiralia</taxon>
        <taxon>Lophotrochozoa</taxon>
        <taxon>Mollusca</taxon>
        <taxon>Bivalvia</taxon>
        <taxon>Autobranchia</taxon>
        <taxon>Pteriomorphia</taxon>
        <taxon>Pterioida</taxon>
        <taxon>Pterioidea</taxon>
        <taxon>Pteriidae</taxon>
        <taxon>Pinctada</taxon>
    </lineage>
</organism>
<protein>
    <submittedName>
        <fullName evidence="2">Uncharacterized protein</fullName>
    </submittedName>
</protein>
<dbReference type="AlphaFoldDB" id="A0AA88YC70"/>
<evidence type="ECO:0000256" key="1">
    <source>
        <dbReference type="SAM" id="MobiDB-lite"/>
    </source>
</evidence>
<feature type="region of interest" description="Disordered" evidence="1">
    <location>
        <begin position="378"/>
        <end position="424"/>
    </location>
</feature>
<feature type="region of interest" description="Disordered" evidence="1">
    <location>
        <begin position="102"/>
        <end position="133"/>
    </location>
</feature>
<comment type="caution">
    <text evidence="2">The sequence shown here is derived from an EMBL/GenBank/DDBJ whole genome shotgun (WGS) entry which is preliminary data.</text>
</comment>
<feature type="compositionally biased region" description="Basic and acidic residues" evidence="1">
    <location>
        <begin position="305"/>
        <end position="320"/>
    </location>
</feature>
<feature type="compositionally biased region" description="Polar residues" evidence="1">
    <location>
        <begin position="217"/>
        <end position="228"/>
    </location>
</feature>
<feature type="region of interest" description="Disordered" evidence="1">
    <location>
        <begin position="298"/>
        <end position="320"/>
    </location>
</feature>
<feature type="region of interest" description="Disordered" evidence="1">
    <location>
        <begin position="217"/>
        <end position="254"/>
    </location>
</feature>
<sequence length="604" mass="69553">MSKRFTESEVLAMTRNKKEEKALKLRLQKLTEQKGEYCDNSLKERKQLVSLCKDGQRTSGYSPVPSSTCFTHDVSVPTLQEMRRFTRPWAMTPLTTTFNINYQNTSPMSSTSSLRRAKSSRERRTNTATSLMSSRISRNSSMVLKSFDTESSFENTGRSRFGLDGDVTVMAGSARKENRGANMMDLGTNSQIKEENIPEMGKEIGRTREYEMKDDALTSNDQNNNQPLENKGIGRLTNGHPISDPNSNTLTDSMEYNDVRSKADYVITNSEETAVNIYLDEALRIEKPNNVAKVKFRVEQQNQESESKTEKLSTNDEKVENLPSQIWSRQKGNRFALTEEEIEELSEAFKKPKIFPKLSMYNTRPLNFHSVEKGNKIHENNRRSTHLVRESSQPNVPRNESSTDEYQTLPPRLNHQSTQADDTDNVEMANQRQSINQRPLTSIGESTMDRNVTQNNIFSHKPEASDAQVRPHTVTGVEAYTDRELDFSSDSEGEEVIFHKGRKIRNYVKPQHRYKNDPFHFRRREKLIRKLATETEVYLDEQRKKLYNVEITFSKASRQRLLKQLVDENSSRENKAKIDTKDDKLDSKIKSFLRSIDNFCNGNL</sequence>
<accession>A0AA88YC70</accession>
<evidence type="ECO:0000313" key="3">
    <source>
        <dbReference type="Proteomes" id="UP001186944"/>
    </source>
</evidence>
<dbReference type="Proteomes" id="UP001186944">
    <property type="component" value="Unassembled WGS sequence"/>
</dbReference>
<reference evidence="2" key="1">
    <citation type="submission" date="2019-08" db="EMBL/GenBank/DDBJ databases">
        <title>The improved chromosome-level genome for the pearl oyster Pinctada fucata martensii using PacBio sequencing and Hi-C.</title>
        <authorList>
            <person name="Zheng Z."/>
        </authorList>
    </citation>
    <scope>NUCLEOTIDE SEQUENCE</scope>
    <source>
        <strain evidence="2">ZZ-2019</strain>
        <tissue evidence="2">Adductor muscle</tissue>
    </source>
</reference>
<gene>
    <name evidence="2" type="ORF">FSP39_020810</name>
</gene>
<keyword evidence="3" id="KW-1185">Reference proteome</keyword>